<evidence type="ECO:0000313" key="3">
    <source>
        <dbReference type="Proteomes" id="UP000425916"/>
    </source>
</evidence>
<dbReference type="PANTHER" id="PTHR34613:SF1">
    <property type="entry name" value="SLL6017 PROTEIN"/>
    <property type="match status" value="1"/>
</dbReference>
<organism evidence="2 3">
    <name type="scientific">Neomoorella glycerini</name>
    <dbReference type="NCBI Taxonomy" id="55779"/>
    <lineage>
        <taxon>Bacteria</taxon>
        <taxon>Bacillati</taxon>
        <taxon>Bacillota</taxon>
        <taxon>Clostridia</taxon>
        <taxon>Neomoorellales</taxon>
        <taxon>Neomoorellaceae</taxon>
        <taxon>Neomoorella</taxon>
    </lineage>
</organism>
<dbReference type="OrthoDB" id="1730086at2"/>
<reference evidence="2 3" key="1">
    <citation type="submission" date="2019-11" db="EMBL/GenBank/DDBJ databases">
        <title>Genome sequence of Moorella glycerini DSM11254.</title>
        <authorList>
            <person name="Poehlein A."/>
            <person name="Boeer T."/>
            <person name="Daniel R."/>
        </authorList>
    </citation>
    <scope>NUCLEOTIDE SEQUENCE [LARGE SCALE GENOMIC DNA]</scope>
    <source>
        <strain evidence="2 3">DSM 11254</strain>
    </source>
</reference>
<feature type="domain" description="Transposase (putative) YhgA-like" evidence="1">
    <location>
        <begin position="51"/>
        <end position="101"/>
    </location>
</feature>
<dbReference type="InterPro" id="IPR006842">
    <property type="entry name" value="Transposase_31"/>
</dbReference>
<dbReference type="PANTHER" id="PTHR34613">
    <property type="entry name" value="SLL0800 PROTEIN"/>
    <property type="match status" value="1"/>
</dbReference>
<dbReference type="Proteomes" id="UP000425916">
    <property type="component" value="Chromosome"/>
</dbReference>
<dbReference type="RefSeq" id="WP_156274547.1">
    <property type="nucleotide sequence ID" value="NZ_CP046244.1"/>
</dbReference>
<dbReference type="AlphaFoldDB" id="A0A6I5ZTL9"/>
<dbReference type="Pfam" id="PF04754">
    <property type="entry name" value="Transposase_31"/>
    <property type="match status" value="1"/>
</dbReference>
<evidence type="ECO:0000259" key="1">
    <source>
        <dbReference type="Pfam" id="PF04754"/>
    </source>
</evidence>
<keyword evidence="3" id="KW-1185">Reference proteome</keyword>
<proteinExistence type="predicted"/>
<gene>
    <name evidence="2" type="ORF">MGLY_26670</name>
</gene>
<evidence type="ECO:0000313" key="2">
    <source>
        <dbReference type="EMBL" id="QGP93260.1"/>
    </source>
</evidence>
<name>A0A6I5ZTL9_9FIRM</name>
<protein>
    <recommendedName>
        <fullName evidence="1">Transposase (putative) YhgA-like domain-containing protein</fullName>
    </recommendedName>
</protein>
<accession>A0A6I5ZTL9</accession>
<sequence>MYPNNKEQPNDAQDRVIKVLFKDTGEAVLRRFLNLDVHLQTKLPTEHIKVKAIARKLSDLVFLATIQGKKACVHIEIQNTIDRNMYRRMLEYGLAIMEEHDLPLFQILIYAGRRKARFRNYIHHDFGIYRWLYHFPILDLGGLSRQELLALGEPDLLPLLPLCERERRRHSPEKFIRECLDMLLGQVRLQNLSLEEKGTLLLRMQILAGSVTDPSWAKKLFDEVMQMFSLEENWVYKQIIEKGIEKGMEKGMEKGEIDTIRSNIKKVLRLRFGTLPSEVTSELERETAKQKLDYLLERAVLAASMEEFKSALFSA</sequence>
<dbReference type="EMBL" id="CP046244">
    <property type="protein sequence ID" value="QGP93260.1"/>
    <property type="molecule type" value="Genomic_DNA"/>
</dbReference>